<protein>
    <recommendedName>
        <fullName evidence="4">BZIP domain-containing protein</fullName>
    </recommendedName>
</protein>
<comment type="caution">
    <text evidence="2">The sequence shown here is derived from an EMBL/GenBank/DDBJ whole genome shotgun (WGS) entry which is preliminary data.</text>
</comment>
<keyword evidence="3" id="KW-1185">Reference proteome</keyword>
<accession>A0AAV9W5A5</accession>
<proteinExistence type="predicted"/>
<evidence type="ECO:0000313" key="2">
    <source>
        <dbReference type="EMBL" id="KAK6501684.1"/>
    </source>
</evidence>
<evidence type="ECO:0008006" key="4">
    <source>
        <dbReference type="Google" id="ProtNLM"/>
    </source>
</evidence>
<feature type="region of interest" description="Disordered" evidence="1">
    <location>
        <begin position="46"/>
        <end position="71"/>
    </location>
</feature>
<gene>
    <name evidence="2" type="ORF">TWF481_012335</name>
</gene>
<reference evidence="2 3" key="1">
    <citation type="submission" date="2023-08" db="EMBL/GenBank/DDBJ databases">
        <authorList>
            <person name="Palmer J.M."/>
        </authorList>
    </citation>
    <scope>NUCLEOTIDE SEQUENCE [LARGE SCALE GENOMIC DNA]</scope>
    <source>
        <strain evidence="2 3">TWF481</strain>
    </source>
</reference>
<evidence type="ECO:0000256" key="1">
    <source>
        <dbReference type="SAM" id="MobiDB-lite"/>
    </source>
</evidence>
<name>A0AAV9W5A5_9PEZI</name>
<evidence type="ECO:0000313" key="3">
    <source>
        <dbReference type="Proteomes" id="UP001370758"/>
    </source>
</evidence>
<dbReference type="AlphaFoldDB" id="A0AAV9W5A5"/>
<feature type="compositionally biased region" description="Basic and acidic residues" evidence="1">
    <location>
        <begin position="46"/>
        <end position="65"/>
    </location>
</feature>
<dbReference type="EMBL" id="JAVHJL010000006">
    <property type="protein sequence ID" value="KAK6501684.1"/>
    <property type="molecule type" value="Genomic_DNA"/>
</dbReference>
<dbReference type="Proteomes" id="UP001370758">
    <property type="component" value="Unassembled WGS sequence"/>
</dbReference>
<sequence>MILIFVQRLENESKKNKKVVLTAAQTRQRNSNAERRCRDREWRIGSRAQREREREKEKRKKEVTDHNSPSVMLIPKHQHVAPCHGLSRQRIAMQWPWGSHVM</sequence>
<organism evidence="2 3">
    <name type="scientific">Arthrobotrys musiformis</name>
    <dbReference type="NCBI Taxonomy" id="47236"/>
    <lineage>
        <taxon>Eukaryota</taxon>
        <taxon>Fungi</taxon>
        <taxon>Dikarya</taxon>
        <taxon>Ascomycota</taxon>
        <taxon>Pezizomycotina</taxon>
        <taxon>Orbiliomycetes</taxon>
        <taxon>Orbiliales</taxon>
        <taxon>Orbiliaceae</taxon>
        <taxon>Arthrobotrys</taxon>
    </lineage>
</organism>